<dbReference type="NCBIfam" id="NF009688">
    <property type="entry name" value="PRK13209.1"/>
    <property type="match status" value="1"/>
</dbReference>
<evidence type="ECO:0000259" key="3">
    <source>
        <dbReference type="Pfam" id="PF01261"/>
    </source>
</evidence>
<dbReference type="InterPro" id="IPR036237">
    <property type="entry name" value="Xyl_isomerase-like_sf"/>
</dbReference>
<reference evidence="4 5" key="1">
    <citation type="journal article" date="2014" name="Appl. Environ. Microbiol.">
        <title>Gut symbionts from distinct hosts exhibit genotoxic activity via divergent colibactin biosynthetic pathways.</title>
        <authorList>
            <person name="Engel P."/>
            <person name="Vizcaino M.I."/>
            <person name="Crawford J.M."/>
        </authorList>
    </citation>
    <scope>NUCLEOTIDE SEQUENCE [LARGE SCALE GENOMIC DNA]</scope>
    <source>
        <strain evidence="4 5">PEB0191</strain>
    </source>
</reference>
<feature type="domain" description="Xylose isomerase-like TIM barrel" evidence="3">
    <location>
        <begin position="27"/>
        <end position="271"/>
    </location>
</feature>
<dbReference type="EMBL" id="CP009056">
    <property type="protein sequence ID" value="AJA45032.1"/>
    <property type="molecule type" value="Genomic_DNA"/>
</dbReference>
<dbReference type="Gene3D" id="3.20.20.150">
    <property type="entry name" value="Divalent-metal-dependent TIM barrel enzymes"/>
    <property type="match status" value="1"/>
</dbReference>
<dbReference type="InterPro" id="IPR013022">
    <property type="entry name" value="Xyl_isomerase-like_TIM-brl"/>
</dbReference>
<keyword evidence="5" id="KW-1185">Reference proteome</keyword>
<name>A0A0A7S2G9_FRIPE</name>
<organism evidence="4 5">
    <name type="scientific">Frischella perrara</name>
    <dbReference type="NCBI Taxonomy" id="1267021"/>
    <lineage>
        <taxon>Bacteria</taxon>
        <taxon>Pseudomonadati</taxon>
        <taxon>Pseudomonadota</taxon>
        <taxon>Gammaproteobacteria</taxon>
        <taxon>Orbales</taxon>
        <taxon>Orbaceae</taxon>
        <taxon>Frischella</taxon>
    </lineage>
</organism>
<gene>
    <name evidence="4" type="ORF">FPB0191_01208</name>
</gene>
<dbReference type="PANTHER" id="PTHR43489">
    <property type="entry name" value="ISOMERASE"/>
    <property type="match status" value="1"/>
</dbReference>
<dbReference type="AlphaFoldDB" id="A0A0A7S2G9"/>
<evidence type="ECO:0000313" key="5">
    <source>
        <dbReference type="Proteomes" id="UP000030901"/>
    </source>
</evidence>
<dbReference type="OrthoDB" id="3185623at2"/>
<protein>
    <recommendedName>
        <fullName evidence="2">L-ribulose-5-phosphate 3-epimerase</fullName>
    </recommendedName>
</protein>
<evidence type="ECO:0000256" key="1">
    <source>
        <dbReference type="ARBA" id="ARBA00023235"/>
    </source>
</evidence>
<dbReference type="InterPro" id="IPR050417">
    <property type="entry name" value="Sugar_Epim/Isomerase"/>
</dbReference>
<dbReference type="HOGENOM" id="CLU_082738_0_0_6"/>
<dbReference type="GO" id="GO:0019852">
    <property type="term" value="P:L-ascorbic acid metabolic process"/>
    <property type="evidence" value="ECO:0007669"/>
    <property type="project" value="TreeGrafter"/>
</dbReference>
<dbReference type="NCBIfam" id="NF009689">
    <property type="entry name" value="PRK13210.1"/>
    <property type="match status" value="1"/>
</dbReference>
<evidence type="ECO:0000313" key="4">
    <source>
        <dbReference type="EMBL" id="AJA45032.1"/>
    </source>
</evidence>
<dbReference type="PANTHER" id="PTHR43489:SF1">
    <property type="entry name" value="L-RIBULOSE-5-PHOSPHATE 3-EPIMERASE SGBU-RELATED"/>
    <property type="match status" value="1"/>
</dbReference>
<dbReference type="STRING" id="1267021.FPB0191_01208"/>
<sequence>MTIINSRNLVGIYEKALPVEMSWQQRIQAAKELGFDFLEISIDETENRRARLDWSKQQIRDMKLLCDDYAIPLQSMCLSAHRKFPFGSADPNIVAQAKTIMIKAIKLAHQLGIRVIQLAGYDVYYEPANTATHQRFIEGMQFSAKLAEQAGVMLAVEIMDTNYLNSLSKFEILKKHIPSPYFMAYPDVGNINGWNYDTCTELQLAKEHIVQIHLKDTLKVKDNFKGQFRDLVIGEGEVNFVNIFKTLKQIDYQAPFVIEMWANDDNWQQNIITAINRLQTAAQSADFQFMSSHS</sequence>
<keyword evidence="1 4" id="KW-0413">Isomerase</keyword>
<proteinExistence type="predicted"/>
<dbReference type="KEGG" id="fpp:FPB0191_01208"/>
<accession>A0A0A7S2G9</accession>
<dbReference type="NCBIfam" id="TIGR00542">
    <property type="entry name" value="hxl6Piso_put"/>
    <property type="match status" value="1"/>
</dbReference>
<dbReference type="Pfam" id="PF01261">
    <property type="entry name" value="AP_endonuc_2"/>
    <property type="match status" value="1"/>
</dbReference>
<evidence type="ECO:0000256" key="2">
    <source>
        <dbReference type="NCBIfam" id="TIGR00542"/>
    </source>
</evidence>
<dbReference type="InterPro" id="IPR004560">
    <property type="entry name" value="L-Ru-5P_3-Epase"/>
</dbReference>
<dbReference type="GO" id="GO:0034015">
    <property type="term" value="F:L-ribulose-5-phosphate 3-epimerase activity"/>
    <property type="evidence" value="ECO:0007669"/>
    <property type="project" value="TreeGrafter"/>
</dbReference>
<dbReference type="GO" id="GO:0016861">
    <property type="term" value="F:intramolecular oxidoreductase activity, interconverting aldoses and ketoses"/>
    <property type="evidence" value="ECO:0007669"/>
    <property type="project" value="InterPro"/>
</dbReference>
<dbReference type="Proteomes" id="UP000030901">
    <property type="component" value="Chromosome"/>
</dbReference>
<dbReference type="SUPFAM" id="SSF51658">
    <property type="entry name" value="Xylose isomerase-like"/>
    <property type="match status" value="1"/>
</dbReference>
<dbReference type="RefSeq" id="WP_039104673.1">
    <property type="nucleotide sequence ID" value="NZ_CP009056.1"/>
</dbReference>